<dbReference type="Proteomes" id="UP000030108">
    <property type="component" value="Unassembled WGS sequence"/>
</dbReference>
<evidence type="ECO:0000256" key="1">
    <source>
        <dbReference type="SAM" id="MobiDB-lite"/>
    </source>
</evidence>
<reference evidence="3" key="1">
    <citation type="journal article" date="2014" name="Genome Announc.">
        <title>Draft genome sequence of the plant-pathogenic soil fungus Rhizoctonia solani anastomosis group 3 strain Rhs1AP.</title>
        <authorList>
            <person name="Cubeta M.A."/>
            <person name="Thomas E."/>
            <person name="Dean R.A."/>
            <person name="Jabaji S."/>
            <person name="Neate S.M."/>
            <person name="Tavantzis S."/>
            <person name="Toda T."/>
            <person name="Vilgalys R."/>
            <person name="Bharathan N."/>
            <person name="Fedorova-Abrams N."/>
            <person name="Pakala S.B."/>
            <person name="Pakala S.M."/>
            <person name="Zafar N."/>
            <person name="Joardar V."/>
            <person name="Losada L."/>
            <person name="Nierman W.C."/>
        </authorList>
    </citation>
    <scope>NUCLEOTIDE SEQUENCE [LARGE SCALE GENOMIC DNA]</scope>
    <source>
        <strain evidence="3">AG-3</strain>
    </source>
</reference>
<feature type="compositionally biased region" description="Polar residues" evidence="1">
    <location>
        <begin position="80"/>
        <end position="94"/>
    </location>
</feature>
<comment type="caution">
    <text evidence="2">The sequence shown here is derived from an EMBL/GenBank/DDBJ whole genome shotgun (WGS) entry which is preliminary data.</text>
</comment>
<gene>
    <name evidence="2" type="ORF">RSOL_396380</name>
</gene>
<accession>X8JBW0</accession>
<feature type="non-terminal residue" evidence="2">
    <location>
        <position position="130"/>
    </location>
</feature>
<evidence type="ECO:0000313" key="3">
    <source>
        <dbReference type="Proteomes" id="UP000030108"/>
    </source>
</evidence>
<proteinExistence type="predicted"/>
<dbReference type="AlphaFoldDB" id="X8JBW0"/>
<name>X8JBW0_9AGAM</name>
<protein>
    <submittedName>
        <fullName evidence="2">Uncharacterized protein</fullName>
    </submittedName>
</protein>
<feature type="region of interest" description="Disordered" evidence="1">
    <location>
        <begin position="80"/>
        <end position="130"/>
    </location>
</feature>
<sequence length="130" mass="14043">MNDGKTFIGTLAGSSDNQRDLLALPGVVYSAPGGVSEQKAEGNWWKTGEQETRSSGYSASNFLELPVITKLDLTPANSYTSPSPSVFTNVQTSAEVPWDTSAPSHPRKSLPARPSGPRFKTAAWRRCRTN</sequence>
<dbReference type="EMBL" id="JATN01000319">
    <property type="protein sequence ID" value="EUC61510.1"/>
    <property type="molecule type" value="Genomic_DNA"/>
</dbReference>
<evidence type="ECO:0000313" key="2">
    <source>
        <dbReference type="EMBL" id="EUC61510.1"/>
    </source>
</evidence>
<organism evidence="2 3">
    <name type="scientific">Rhizoctonia solani AG-3 Rhs1AP</name>
    <dbReference type="NCBI Taxonomy" id="1086054"/>
    <lineage>
        <taxon>Eukaryota</taxon>
        <taxon>Fungi</taxon>
        <taxon>Dikarya</taxon>
        <taxon>Basidiomycota</taxon>
        <taxon>Agaricomycotina</taxon>
        <taxon>Agaricomycetes</taxon>
        <taxon>Cantharellales</taxon>
        <taxon>Ceratobasidiaceae</taxon>
        <taxon>Rhizoctonia</taxon>
    </lineage>
</organism>